<gene>
    <name evidence="10" type="ORF">BJL90_19365</name>
    <name evidence="11" type="ORF">CLFO_28430</name>
</gene>
<accession>A0AAC9WI42</accession>
<dbReference type="InterPro" id="IPR000515">
    <property type="entry name" value="MetI-like"/>
</dbReference>
<evidence type="ECO:0000256" key="4">
    <source>
        <dbReference type="ARBA" id="ARBA00022475"/>
    </source>
</evidence>
<evidence type="ECO:0000256" key="3">
    <source>
        <dbReference type="ARBA" id="ARBA00022448"/>
    </source>
</evidence>
<feature type="transmembrane region" description="Helical" evidence="8">
    <location>
        <begin position="110"/>
        <end position="135"/>
    </location>
</feature>
<comment type="subcellular location">
    <subcellularLocation>
        <location evidence="1">Cell membrane</location>
        <topology evidence="1">Multi-pass membrane protein</topology>
    </subcellularLocation>
</comment>
<evidence type="ECO:0000313" key="11">
    <source>
        <dbReference type="EMBL" id="ARE88440.1"/>
    </source>
</evidence>
<dbReference type="PANTHER" id="PTHR42929">
    <property type="entry name" value="INNER MEMBRANE ABC TRANSPORTER PERMEASE PROTEIN YDCU-RELATED-RELATED"/>
    <property type="match status" value="1"/>
</dbReference>
<evidence type="ECO:0000313" key="10">
    <source>
        <dbReference type="EMBL" id="AOY77829.1"/>
    </source>
</evidence>
<dbReference type="GO" id="GO:0005886">
    <property type="term" value="C:plasma membrane"/>
    <property type="evidence" value="ECO:0007669"/>
    <property type="project" value="UniProtKB-SubCell"/>
</dbReference>
<evidence type="ECO:0000259" key="9">
    <source>
        <dbReference type="PROSITE" id="PS50928"/>
    </source>
</evidence>
<dbReference type="RefSeq" id="WP_070972059.1">
    <property type="nucleotide sequence ID" value="NZ_CP017603.1"/>
</dbReference>
<feature type="transmembrane region" description="Helical" evidence="8">
    <location>
        <begin position="261"/>
        <end position="281"/>
    </location>
</feature>
<evidence type="ECO:0000256" key="2">
    <source>
        <dbReference type="ARBA" id="ARBA00007069"/>
    </source>
</evidence>
<proteinExistence type="inferred from homology"/>
<feature type="domain" description="ABC transmembrane type-1" evidence="9">
    <location>
        <begin position="64"/>
        <end position="278"/>
    </location>
</feature>
<reference evidence="10 12" key="1">
    <citation type="submission" date="2016-10" db="EMBL/GenBank/DDBJ databases">
        <title>Complete Genome Sequence of Acetogen Clostridium formicoaceticum ATCC 27076.</title>
        <authorList>
            <person name="Bao T."/>
            <person name="Cheng C."/>
            <person name="Zhao J."/>
            <person name="Yang S.-T."/>
            <person name="Wang J."/>
            <person name="Wang M."/>
        </authorList>
    </citation>
    <scope>NUCLEOTIDE SEQUENCE [LARGE SCALE GENOMIC DNA]</scope>
    <source>
        <strain evidence="10 12">ATCC 27076</strain>
    </source>
</reference>
<organism evidence="11 13">
    <name type="scientific">Clostridium formicaceticum</name>
    <dbReference type="NCBI Taxonomy" id="1497"/>
    <lineage>
        <taxon>Bacteria</taxon>
        <taxon>Bacillati</taxon>
        <taxon>Bacillota</taxon>
        <taxon>Clostridia</taxon>
        <taxon>Eubacteriales</taxon>
        <taxon>Clostridiaceae</taxon>
        <taxon>Clostridium</taxon>
    </lineage>
</organism>
<dbReference type="PANTHER" id="PTHR42929:SF6">
    <property type="entry name" value="IRON(III)-TRANSPORT SYSTEM PERMEASE PROTEIN SFUB"/>
    <property type="match status" value="1"/>
</dbReference>
<dbReference type="Proteomes" id="UP000177894">
    <property type="component" value="Chromosome"/>
</dbReference>
<evidence type="ECO:0000313" key="13">
    <source>
        <dbReference type="Proteomes" id="UP000192478"/>
    </source>
</evidence>
<keyword evidence="6 8" id="KW-1133">Transmembrane helix</keyword>
<dbReference type="InterPro" id="IPR035906">
    <property type="entry name" value="MetI-like_sf"/>
</dbReference>
<dbReference type="CDD" id="cd06261">
    <property type="entry name" value="TM_PBP2"/>
    <property type="match status" value="1"/>
</dbReference>
<protein>
    <submittedName>
        <fullName evidence="11">Spermidine/putrescine ABC transporter membrane protein</fullName>
    </submittedName>
</protein>
<dbReference type="SUPFAM" id="SSF161098">
    <property type="entry name" value="MetI-like"/>
    <property type="match status" value="1"/>
</dbReference>
<feature type="transmembrane region" description="Helical" evidence="8">
    <location>
        <begin position="7"/>
        <end position="32"/>
    </location>
</feature>
<sequence>MTFKKIIPYLLILPILLLYGVFIGGGLFSIIIESLGHVPILGLQGFNINSYTSVFSQKKLIESLLYSTYISLTASLITSVLGVAIAYFFVTCQGEYIQKLVKKTLQLGLIIPYLYVVFIAMLLLNQTGFYARILYSMGMITAPHSFPELIFDRRAIGIIWVFVFKGTPFVALFVINILSRISNIYKDVGRTLGSRNITLLRRIYIPLCANTIVWTGCIIFAYALGSFEVNYLLSSISPIPISARLYSMFINPDLALIPQTMALNVILFFFGGCMVGIYGFGLKHFLRRISR</sequence>
<dbReference type="PROSITE" id="PS50928">
    <property type="entry name" value="ABC_TM1"/>
    <property type="match status" value="1"/>
</dbReference>
<reference evidence="11 13" key="2">
    <citation type="submission" date="2017-03" db="EMBL/GenBank/DDBJ databases">
        <title>Complete sequence of Clostridium formicaceticum DSM 92.</title>
        <authorList>
            <person name="Poehlein A."/>
            <person name="Karl M."/>
            <person name="Bengelsdorf F.R."/>
            <person name="Duerre P."/>
            <person name="Daniel R."/>
        </authorList>
    </citation>
    <scope>NUCLEOTIDE SEQUENCE [LARGE SCALE GENOMIC DNA]</scope>
    <source>
        <strain evidence="11 13">DSM 92</strain>
    </source>
</reference>
<comment type="similarity">
    <text evidence="2">Belongs to the binding-protein-dependent transport system permease family. CysTW subfamily.</text>
</comment>
<dbReference type="AlphaFoldDB" id="A0AAC9WI42"/>
<dbReference type="EMBL" id="CP020559">
    <property type="protein sequence ID" value="ARE88440.1"/>
    <property type="molecule type" value="Genomic_DNA"/>
</dbReference>
<feature type="transmembrane region" description="Helical" evidence="8">
    <location>
        <begin position="69"/>
        <end position="90"/>
    </location>
</feature>
<keyword evidence="12" id="KW-1185">Reference proteome</keyword>
<feature type="transmembrane region" description="Helical" evidence="8">
    <location>
        <begin position="199"/>
        <end position="224"/>
    </location>
</feature>
<feature type="transmembrane region" description="Helical" evidence="8">
    <location>
        <begin position="155"/>
        <end position="178"/>
    </location>
</feature>
<keyword evidence="5 8" id="KW-0812">Transmembrane</keyword>
<dbReference type="GO" id="GO:0055085">
    <property type="term" value="P:transmembrane transport"/>
    <property type="evidence" value="ECO:0007669"/>
    <property type="project" value="InterPro"/>
</dbReference>
<keyword evidence="4" id="KW-1003">Cell membrane</keyword>
<dbReference type="Gene3D" id="1.10.3720.10">
    <property type="entry name" value="MetI-like"/>
    <property type="match status" value="1"/>
</dbReference>
<evidence type="ECO:0000256" key="6">
    <source>
        <dbReference type="ARBA" id="ARBA00022989"/>
    </source>
</evidence>
<keyword evidence="7 8" id="KW-0472">Membrane</keyword>
<evidence type="ECO:0000256" key="7">
    <source>
        <dbReference type="ARBA" id="ARBA00023136"/>
    </source>
</evidence>
<evidence type="ECO:0000256" key="1">
    <source>
        <dbReference type="ARBA" id="ARBA00004651"/>
    </source>
</evidence>
<evidence type="ECO:0000256" key="5">
    <source>
        <dbReference type="ARBA" id="ARBA00022692"/>
    </source>
</evidence>
<name>A0AAC9WI42_9CLOT</name>
<evidence type="ECO:0000256" key="8">
    <source>
        <dbReference type="SAM" id="Phobius"/>
    </source>
</evidence>
<dbReference type="Proteomes" id="UP000192478">
    <property type="component" value="Chromosome"/>
</dbReference>
<dbReference type="EMBL" id="CP017603">
    <property type="protein sequence ID" value="AOY77829.1"/>
    <property type="molecule type" value="Genomic_DNA"/>
</dbReference>
<keyword evidence="3" id="KW-0813">Transport</keyword>
<dbReference type="KEGG" id="cfm:BJL90_19365"/>
<evidence type="ECO:0000313" key="12">
    <source>
        <dbReference type="Proteomes" id="UP000177894"/>
    </source>
</evidence>